<gene>
    <name evidence="2" type="ORF">OGM63_00300</name>
</gene>
<name>A0ABT3AS73_9CYAN</name>
<proteinExistence type="predicted"/>
<evidence type="ECO:0000313" key="3">
    <source>
        <dbReference type="Proteomes" id="UP001526143"/>
    </source>
</evidence>
<evidence type="ECO:0000313" key="2">
    <source>
        <dbReference type="EMBL" id="MCV3211977.1"/>
    </source>
</evidence>
<feature type="non-terminal residue" evidence="2">
    <location>
        <position position="205"/>
    </location>
</feature>
<feature type="compositionally biased region" description="Pro residues" evidence="1">
    <location>
        <begin position="196"/>
        <end position="205"/>
    </location>
</feature>
<protein>
    <submittedName>
        <fullName evidence="2">Uncharacterized protein</fullName>
    </submittedName>
</protein>
<keyword evidence="3" id="KW-1185">Reference proteome</keyword>
<feature type="compositionally biased region" description="Gly residues" evidence="1">
    <location>
        <begin position="174"/>
        <end position="185"/>
    </location>
</feature>
<accession>A0ABT3AS73</accession>
<evidence type="ECO:0000256" key="1">
    <source>
        <dbReference type="SAM" id="MobiDB-lite"/>
    </source>
</evidence>
<organism evidence="2 3">
    <name type="scientific">Plectonema radiosum NIES-515</name>
    <dbReference type="NCBI Taxonomy" id="2986073"/>
    <lineage>
        <taxon>Bacteria</taxon>
        <taxon>Bacillati</taxon>
        <taxon>Cyanobacteriota</taxon>
        <taxon>Cyanophyceae</taxon>
        <taxon>Oscillatoriophycideae</taxon>
        <taxon>Oscillatoriales</taxon>
        <taxon>Microcoleaceae</taxon>
        <taxon>Plectonema</taxon>
    </lineage>
</organism>
<dbReference type="Proteomes" id="UP001526143">
    <property type="component" value="Unassembled WGS sequence"/>
</dbReference>
<comment type="caution">
    <text evidence="2">The sequence shown here is derived from an EMBL/GenBank/DDBJ whole genome shotgun (WGS) entry which is preliminary data.</text>
</comment>
<feature type="region of interest" description="Disordered" evidence="1">
    <location>
        <begin position="170"/>
        <end position="205"/>
    </location>
</feature>
<dbReference type="EMBL" id="JAOWRF010000001">
    <property type="protein sequence ID" value="MCV3211977.1"/>
    <property type="molecule type" value="Genomic_DNA"/>
</dbReference>
<reference evidence="2 3" key="1">
    <citation type="submission" date="2022-10" db="EMBL/GenBank/DDBJ databases">
        <title>Identification of biosynthetic pathway for the production of the potent trypsin inhibitor radiosumin.</title>
        <authorList>
            <person name="Fewer D.P."/>
            <person name="Delbaje E."/>
            <person name="Ouyang X."/>
            <person name="Agostino P.D."/>
            <person name="Wahlsten M."/>
            <person name="Jokela J."/>
            <person name="Permi P."/>
            <person name="Haapaniemi E."/>
            <person name="Koistinen H."/>
        </authorList>
    </citation>
    <scope>NUCLEOTIDE SEQUENCE [LARGE SCALE GENOMIC DNA]</scope>
    <source>
        <strain evidence="2 3">NIES-515</strain>
    </source>
</reference>
<sequence>MKEILYLEIPTPDTTVVREWLQADFEPDTGEKALTQSGFRLKIPETTTDDTTIPEKLPTEISVFVWSVQRTTYLKAFRWGDKPFPHERKILQSLTTGIRSRFPLDYPEPVAIDLSKQSIFEALAPDYPLTVKYFQKMPKGEYDLQRVYWWEQRWREGVRNPQQPRRVIFEGTAWGQGGQGGQGGVGDKEKNSNSFPPSPTPPPPP</sequence>